<feature type="non-terminal residue" evidence="1">
    <location>
        <position position="77"/>
    </location>
</feature>
<evidence type="ECO:0000313" key="2">
    <source>
        <dbReference type="Proteomes" id="UP001162501"/>
    </source>
</evidence>
<organism evidence="1 2">
    <name type="scientific">Rangifer tarandus platyrhynchus</name>
    <name type="common">Svalbard reindeer</name>
    <dbReference type="NCBI Taxonomy" id="3082113"/>
    <lineage>
        <taxon>Eukaryota</taxon>
        <taxon>Metazoa</taxon>
        <taxon>Chordata</taxon>
        <taxon>Craniata</taxon>
        <taxon>Vertebrata</taxon>
        <taxon>Euteleostomi</taxon>
        <taxon>Mammalia</taxon>
        <taxon>Eutheria</taxon>
        <taxon>Laurasiatheria</taxon>
        <taxon>Artiodactyla</taxon>
        <taxon>Ruminantia</taxon>
        <taxon>Pecora</taxon>
        <taxon>Cervidae</taxon>
        <taxon>Odocoileinae</taxon>
        <taxon>Rangifer</taxon>
    </lineage>
</organism>
<evidence type="ECO:0000313" key="1">
    <source>
        <dbReference type="EMBL" id="CAN0237922.1"/>
    </source>
</evidence>
<feature type="non-terminal residue" evidence="1">
    <location>
        <position position="1"/>
    </location>
</feature>
<reference evidence="1" key="1">
    <citation type="submission" date="2023-05" db="EMBL/GenBank/DDBJ databases">
        <authorList>
            <consortium name="ELIXIR-Norway"/>
        </authorList>
    </citation>
    <scope>NUCLEOTIDE SEQUENCE</scope>
</reference>
<gene>
    <name evidence="1" type="ORF">MRATA1EN22A_LOCUS14136</name>
</gene>
<dbReference type="EMBL" id="OX596108">
    <property type="protein sequence ID" value="CAN0237922.1"/>
    <property type="molecule type" value="Genomic_DNA"/>
</dbReference>
<accession>A0AC59Z592</accession>
<reference evidence="1" key="2">
    <citation type="submission" date="2025-03" db="EMBL/GenBank/DDBJ databases">
        <authorList>
            <consortium name="ELIXIR-Norway"/>
            <consortium name="Elixir Norway"/>
        </authorList>
    </citation>
    <scope>NUCLEOTIDE SEQUENCE</scope>
</reference>
<name>A0AC59Z592_RANTA</name>
<sequence length="77" mass="8915">MGSPPWLSGDATEAGRSRCHRQRQRELPRQKNVKKQSPAVKGKRRDDGLPAAARKERDSEIMQQKQKRQRRRQRGPG</sequence>
<protein>
    <submittedName>
        <fullName evidence="1">Uncharacterized protein</fullName>
    </submittedName>
</protein>
<proteinExistence type="predicted"/>
<dbReference type="Proteomes" id="UP001162501">
    <property type="component" value="Chromosome 24"/>
</dbReference>